<evidence type="ECO:0000313" key="2">
    <source>
        <dbReference type="Proteomes" id="UP000256405"/>
    </source>
</evidence>
<evidence type="ECO:0008006" key="3">
    <source>
        <dbReference type="Google" id="ProtNLM"/>
    </source>
</evidence>
<gene>
    <name evidence="1" type="ORF">C8N25_1238</name>
</gene>
<comment type="caution">
    <text evidence="1">The sequence shown here is derived from an EMBL/GenBank/DDBJ whole genome shotgun (WGS) entry which is preliminary data.</text>
</comment>
<sequence>MSTKDTSEIGFQIMGMEILDSCLNAPSSPLPPNSNFQFELAIEHRFNIEKKLVIVICNVSIKDQSKDILYGQLRGSCIFFIEKSEDFFVHENKSLNFPEPFIVTLNSITISSIRGLMFSFFRGTFLHQAVLPIIDPKSFQKAI</sequence>
<organism evidence="1 2">
    <name type="scientific">Algoriphagus antarcticus</name>
    <dbReference type="NCBI Taxonomy" id="238540"/>
    <lineage>
        <taxon>Bacteria</taxon>
        <taxon>Pseudomonadati</taxon>
        <taxon>Bacteroidota</taxon>
        <taxon>Cytophagia</taxon>
        <taxon>Cytophagales</taxon>
        <taxon>Cyclobacteriaceae</taxon>
        <taxon>Algoriphagus</taxon>
    </lineage>
</organism>
<proteinExistence type="predicted"/>
<keyword evidence="2" id="KW-1185">Reference proteome</keyword>
<protein>
    <recommendedName>
        <fullName evidence="3">Preprotein translocase subunit SecB</fullName>
    </recommendedName>
</protein>
<dbReference type="EMBL" id="QUNF01000023">
    <property type="protein sequence ID" value="REG82019.1"/>
    <property type="molecule type" value="Genomic_DNA"/>
</dbReference>
<dbReference type="AlphaFoldDB" id="A0A3E0DIW2"/>
<evidence type="ECO:0000313" key="1">
    <source>
        <dbReference type="EMBL" id="REG82019.1"/>
    </source>
</evidence>
<accession>A0A3E0DIW2</accession>
<name>A0A3E0DIW2_9BACT</name>
<reference evidence="1 2" key="1">
    <citation type="submission" date="2018-08" db="EMBL/GenBank/DDBJ databases">
        <title>Genomic Encyclopedia of Archaeal and Bacterial Type Strains, Phase II (KMG-II): from individual species to whole genera.</title>
        <authorList>
            <person name="Goeker M."/>
        </authorList>
    </citation>
    <scope>NUCLEOTIDE SEQUENCE [LARGE SCALE GENOMIC DNA]</scope>
    <source>
        <strain evidence="1 2">DSM 15986</strain>
    </source>
</reference>
<dbReference type="Proteomes" id="UP000256405">
    <property type="component" value="Unassembled WGS sequence"/>
</dbReference>